<dbReference type="Gene3D" id="1.10.533.10">
    <property type="entry name" value="Death Domain, Fas"/>
    <property type="match status" value="1"/>
</dbReference>
<keyword evidence="2" id="KW-1185">Reference proteome</keyword>
<accession>A0AA38HLR6</accession>
<dbReference type="Proteomes" id="UP001168821">
    <property type="component" value="Unassembled WGS sequence"/>
</dbReference>
<comment type="caution">
    <text evidence="1">The sequence shown here is derived from an EMBL/GenBank/DDBJ whole genome shotgun (WGS) entry which is preliminary data.</text>
</comment>
<reference evidence="1" key="1">
    <citation type="journal article" date="2023" name="G3 (Bethesda)">
        <title>Whole genome assemblies of Zophobas morio and Tenebrio molitor.</title>
        <authorList>
            <person name="Kaur S."/>
            <person name="Stinson S.A."/>
            <person name="diCenzo G.C."/>
        </authorList>
    </citation>
    <scope>NUCLEOTIDE SEQUENCE</scope>
    <source>
        <strain evidence="1">QUZm001</strain>
    </source>
</reference>
<evidence type="ECO:0000313" key="2">
    <source>
        <dbReference type="Proteomes" id="UP001168821"/>
    </source>
</evidence>
<protein>
    <submittedName>
        <fullName evidence="1">Uncharacterized protein</fullName>
    </submittedName>
</protein>
<dbReference type="AlphaFoldDB" id="A0AA38HLR6"/>
<organism evidence="1 2">
    <name type="scientific">Zophobas morio</name>
    <dbReference type="NCBI Taxonomy" id="2755281"/>
    <lineage>
        <taxon>Eukaryota</taxon>
        <taxon>Metazoa</taxon>
        <taxon>Ecdysozoa</taxon>
        <taxon>Arthropoda</taxon>
        <taxon>Hexapoda</taxon>
        <taxon>Insecta</taxon>
        <taxon>Pterygota</taxon>
        <taxon>Neoptera</taxon>
        <taxon>Endopterygota</taxon>
        <taxon>Coleoptera</taxon>
        <taxon>Polyphaga</taxon>
        <taxon>Cucujiformia</taxon>
        <taxon>Tenebrionidae</taxon>
        <taxon>Zophobas</taxon>
    </lineage>
</organism>
<proteinExistence type="predicted"/>
<sequence length="86" mass="10131">MLPGEEHLIYKYFPKIVATCNLVREEDNRHNNRLILFKLLKLKSENLFNNFVASLRECQYTEVADKLEYSPVHATSVDCDTSRWNP</sequence>
<evidence type="ECO:0000313" key="1">
    <source>
        <dbReference type="EMBL" id="KAJ3640015.1"/>
    </source>
</evidence>
<name>A0AA38HLR6_9CUCU</name>
<gene>
    <name evidence="1" type="ORF">Zmor_003338</name>
</gene>
<dbReference type="EMBL" id="JALNTZ010000010">
    <property type="protein sequence ID" value="KAJ3640015.1"/>
    <property type="molecule type" value="Genomic_DNA"/>
</dbReference>
<dbReference type="InterPro" id="IPR011029">
    <property type="entry name" value="DEATH-like_dom_sf"/>
</dbReference>